<keyword evidence="1" id="KW-0112">Calmodulin-binding</keyword>
<evidence type="ECO:0000256" key="2">
    <source>
        <dbReference type="ARBA" id="ARBA00024341"/>
    </source>
</evidence>
<proteinExistence type="inferred from homology"/>
<evidence type="ECO:0000313" key="7">
    <source>
        <dbReference type="Proteomes" id="UP000235145"/>
    </source>
</evidence>
<dbReference type="Pfam" id="PF13178">
    <property type="entry name" value="DUF4005"/>
    <property type="match status" value="1"/>
</dbReference>
<keyword evidence="7" id="KW-1185">Reference proteome</keyword>
<dbReference type="PANTHER" id="PTHR32295">
    <property type="entry name" value="IQ-DOMAIN 5-RELATED"/>
    <property type="match status" value="1"/>
</dbReference>
<dbReference type="PANTHER" id="PTHR32295:SF263">
    <property type="entry name" value="DUF4005 DOMAIN-CONTAINING PROTEIN"/>
    <property type="match status" value="1"/>
</dbReference>
<feature type="compositionally biased region" description="Basic and acidic residues" evidence="4">
    <location>
        <begin position="15"/>
        <end position="24"/>
    </location>
</feature>
<evidence type="ECO:0000256" key="3">
    <source>
        <dbReference type="ARBA" id="ARBA00024378"/>
    </source>
</evidence>
<name>A0A9R1VNE3_LACSA</name>
<reference evidence="6 7" key="1">
    <citation type="journal article" date="2017" name="Nat. Commun.">
        <title>Genome assembly with in vitro proximity ligation data and whole-genome triplication in lettuce.</title>
        <authorList>
            <person name="Reyes-Chin-Wo S."/>
            <person name="Wang Z."/>
            <person name="Yang X."/>
            <person name="Kozik A."/>
            <person name="Arikit S."/>
            <person name="Song C."/>
            <person name="Xia L."/>
            <person name="Froenicke L."/>
            <person name="Lavelle D.O."/>
            <person name="Truco M.J."/>
            <person name="Xia R."/>
            <person name="Zhu S."/>
            <person name="Xu C."/>
            <person name="Xu H."/>
            <person name="Xu X."/>
            <person name="Cox K."/>
            <person name="Korf I."/>
            <person name="Meyers B.C."/>
            <person name="Michelmore R.W."/>
        </authorList>
    </citation>
    <scope>NUCLEOTIDE SEQUENCE [LARGE SCALE GENOMIC DNA]</scope>
    <source>
        <strain evidence="7">cv. Salinas</strain>
        <tissue evidence="6">Seedlings</tissue>
    </source>
</reference>
<accession>A0A9R1VNE3</accession>
<evidence type="ECO:0000256" key="4">
    <source>
        <dbReference type="SAM" id="MobiDB-lite"/>
    </source>
</evidence>
<comment type="caution">
    <text evidence="6">The sequence shown here is derived from an EMBL/GenBank/DDBJ whole genome shotgun (WGS) entry which is preliminary data.</text>
</comment>
<comment type="similarity">
    <text evidence="2">Belongs to the IQD family.</text>
</comment>
<protein>
    <recommendedName>
        <fullName evidence="5">DUF4005 domain-containing protein</fullName>
    </recommendedName>
</protein>
<feature type="region of interest" description="Disordered" evidence="4">
    <location>
        <begin position="15"/>
        <end position="47"/>
    </location>
</feature>
<dbReference type="AlphaFoldDB" id="A0A9R1VNE3"/>
<dbReference type="Pfam" id="PF00612">
    <property type="entry name" value="IQ"/>
    <property type="match status" value="2"/>
</dbReference>
<evidence type="ECO:0000313" key="6">
    <source>
        <dbReference type="EMBL" id="KAJ0210637.1"/>
    </source>
</evidence>
<feature type="compositionally biased region" description="Basic and acidic residues" evidence="4">
    <location>
        <begin position="289"/>
        <end position="305"/>
    </location>
</feature>
<dbReference type="InterPro" id="IPR025064">
    <property type="entry name" value="DUF4005"/>
</dbReference>
<dbReference type="PROSITE" id="PS50096">
    <property type="entry name" value="IQ"/>
    <property type="match status" value="2"/>
</dbReference>
<sequence length="374" mass="42181">MGKAGRWIKNLLGKKEEKINKKEGGPTSPPCTTAIIPATPSPSHRRRWSFRKSNNKEIVVNHKSCRSFDSIITSQLVSQALFDYAIQQQNYTTMLVVPPPKAATYGLPRVVLAAAATRIQAAFRSYLARRALCALRGLVKLQALVRGHLVRKRTTTMVRCMKALVSIQVRARYQRIQMVEDVESQSHLHATSRRGFVIAHERRLSAPQFDHNDNIGQFESKTSGFITYRQSSRRFSIDSLPWKQENSPRLQNKPVNAAYSTVSQMGSQSHHDEPNYMTRTKSSRAKTRSQSEPRQRPTKQKRENRQNSSSNEALGSKVVRTHNHQKVHSGCVAKAHRSSKSINDSEFDSASTCTNGSSYCITQVSTSNIWAQFL</sequence>
<organism evidence="6 7">
    <name type="scientific">Lactuca sativa</name>
    <name type="common">Garden lettuce</name>
    <dbReference type="NCBI Taxonomy" id="4236"/>
    <lineage>
        <taxon>Eukaryota</taxon>
        <taxon>Viridiplantae</taxon>
        <taxon>Streptophyta</taxon>
        <taxon>Embryophyta</taxon>
        <taxon>Tracheophyta</taxon>
        <taxon>Spermatophyta</taxon>
        <taxon>Magnoliopsida</taxon>
        <taxon>eudicotyledons</taxon>
        <taxon>Gunneridae</taxon>
        <taxon>Pentapetalae</taxon>
        <taxon>asterids</taxon>
        <taxon>campanulids</taxon>
        <taxon>Asterales</taxon>
        <taxon>Asteraceae</taxon>
        <taxon>Cichorioideae</taxon>
        <taxon>Cichorieae</taxon>
        <taxon>Lactucinae</taxon>
        <taxon>Lactuca</taxon>
    </lineage>
</organism>
<dbReference type="Proteomes" id="UP000235145">
    <property type="component" value="Unassembled WGS sequence"/>
</dbReference>
<evidence type="ECO:0000259" key="5">
    <source>
        <dbReference type="Pfam" id="PF13178"/>
    </source>
</evidence>
<evidence type="ECO:0000256" key="1">
    <source>
        <dbReference type="ARBA" id="ARBA00022860"/>
    </source>
</evidence>
<feature type="domain" description="DUF4005" evidence="5">
    <location>
        <begin position="246"/>
        <end position="337"/>
    </location>
</feature>
<dbReference type="Gene3D" id="1.20.5.190">
    <property type="match status" value="1"/>
</dbReference>
<dbReference type="InterPro" id="IPR000048">
    <property type="entry name" value="IQ_motif_EF-hand-BS"/>
</dbReference>
<gene>
    <name evidence="6" type="ORF">LSAT_V11C400210410</name>
</gene>
<feature type="region of interest" description="Disordered" evidence="4">
    <location>
        <begin position="261"/>
        <end position="347"/>
    </location>
</feature>
<comment type="subunit">
    <text evidence="3">Binds to multiple calmodulin (CaM) in the presence of Ca(2+) and CaM-like proteins.</text>
</comment>
<feature type="compositionally biased region" description="Low complexity" evidence="4">
    <location>
        <begin position="30"/>
        <end position="42"/>
    </location>
</feature>
<dbReference type="EMBL" id="NBSK02000004">
    <property type="protein sequence ID" value="KAJ0210637.1"/>
    <property type="molecule type" value="Genomic_DNA"/>
</dbReference>
<dbReference type="GO" id="GO:0005516">
    <property type="term" value="F:calmodulin binding"/>
    <property type="evidence" value="ECO:0007669"/>
    <property type="project" value="UniProtKB-KW"/>
</dbReference>